<evidence type="ECO:0000313" key="3">
    <source>
        <dbReference type="Proteomes" id="UP000785679"/>
    </source>
</evidence>
<protein>
    <submittedName>
        <fullName evidence="2">Uncharacterized protein</fullName>
    </submittedName>
</protein>
<proteinExistence type="predicted"/>
<sequence>MAGFSQGGWRLSCAFHLLGEREKKTNRRICSVLSQFVNLSIFVTLSLQWFVLFLQIYYYNCACRSAFYSPNLITM</sequence>
<keyword evidence="1" id="KW-0472">Membrane</keyword>
<comment type="caution">
    <text evidence="2">The sequence shown here is derived from an EMBL/GenBank/DDBJ whole genome shotgun (WGS) entry which is preliminary data.</text>
</comment>
<dbReference type="Proteomes" id="UP000785679">
    <property type="component" value="Unassembled WGS sequence"/>
</dbReference>
<organism evidence="2 3">
    <name type="scientific">Halteria grandinella</name>
    <dbReference type="NCBI Taxonomy" id="5974"/>
    <lineage>
        <taxon>Eukaryota</taxon>
        <taxon>Sar</taxon>
        <taxon>Alveolata</taxon>
        <taxon>Ciliophora</taxon>
        <taxon>Intramacronucleata</taxon>
        <taxon>Spirotrichea</taxon>
        <taxon>Stichotrichia</taxon>
        <taxon>Sporadotrichida</taxon>
        <taxon>Halteriidae</taxon>
        <taxon>Halteria</taxon>
    </lineage>
</organism>
<gene>
    <name evidence="2" type="ORF">FGO68_gene1685</name>
</gene>
<name>A0A8J8NIH4_HALGN</name>
<dbReference type="EMBL" id="RRYP01015766">
    <property type="protein sequence ID" value="TNV75358.1"/>
    <property type="molecule type" value="Genomic_DNA"/>
</dbReference>
<keyword evidence="1" id="KW-1133">Transmembrane helix</keyword>
<evidence type="ECO:0000313" key="2">
    <source>
        <dbReference type="EMBL" id="TNV75358.1"/>
    </source>
</evidence>
<keyword evidence="1" id="KW-0812">Transmembrane</keyword>
<accession>A0A8J8NIH4</accession>
<keyword evidence="3" id="KW-1185">Reference proteome</keyword>
<evidence type="ECO:0000256" key="1">
    <source>
        <dbReference type="SAM" id="Phobius"/>
    </source>
</evidence>
<reference evidence="2" key="1">
    <citation type="submission" date="2019-06" db="EMBL/GenBank/DDBJ databases">
        <authorList>
            <person name="Zheng W."/>
        </authorList>
    </citation>
    <scope>NUCLEOTIDE SEQUENCE</scope>
    <source>
        <strain evidence="2">QDHG01</strain>
    </source>
</reference>
<feature type="transmembrane region" description="Helical" evidence="1">
    <location>
        <begin position="36"/>
        <end position="59"/>
    </location>
</feature>
<dbReference type="AlphaFoldDB" id="A0A8J8NIH4"/>